<feature type="compositionally biased region" description="Low complexity" evidence="1">
    <location>
        <begin position="497"/>
        <end position="511"/>
    </location>
</feature>
<proteinExistence type="predicted"/>
<dbReference type="Proteomes" id="UP000604046">
    <property type="component" value="Unassembled WGS sequence"/>
</dbReference>
<comment type="caution">
    <text evidence="2">The sequence shown here is derived from an EMBL/GenBank/DDBJ whole genome shotgun (WGS) entry which is preliminary data.</text>
</comment>
<feature type="compositionally biased region" description="Pro residues" evidence="1">
    <location>
        <begin position="487"/>
        <end position="496"/>
    </location>
</feature>
<feature type="region of interest" description="Disordered" evidence="1">
    <location>
        <begin position="140"/>
        <end position="163"/>
    </location>
</feature>
<dbReference type="EMBL" id="CAJNDS010000589">
    <property type="protein sequence ID" value="CAE7220916.1"/>
    <property type="molecule type" value="Genomic_DNA"/>
</dbReference>
<accession>A0A812K5G0</accession>
<reference evidence="2" key="1">
    <citation type="submission" date="2021-02" db="EMBL/GenBank/DDBJ databases">
        <authorList>
            <person name="Dougan E. K."/>
            <person name="Rhodes N."/>
            <person name="Thang M."/>
            <person name="Chan C."/>
        </authorList>
    </citation>
    <scope>NUCLEOTIDE SEQUENCE</scope>
</reference>
<sequence>VRVPLATVSFAPAELAMEFESLTAASGGTVELLEFSWPLLGDEEVRSAASYVVLLRLGGFLLCLPEGFLDESELGPPESAGDDPDLPGLRTTISAWPIALSATGEWTAFADPSPIRAMLVDLPASYALALGALDSDSFSGQGFGEEDVPPKQPPNKAQGAKPKRLTLAQLASQQSSMMDVMSKLVQEIAAIRQEAKQGSGGVEQPRPATTGVPPGKNAVDLAAPLSSLMPPYQGAPKSLAHLLGPPPNARRQPPAAPTQVDLDAQLANGIIADLAAAVLAQSQALMSLVAQLSQGGDPILDMPASSTSVRGSVNRQRLQSELATHSGTFAQKVQEQAMKRMNPTGLLPPDQTGMCRYYERFGGFARNKELALVVWQVSQAFDLLNKGSVDGARDILSLLLVYLDQVNLDSGNTTIAWLLSLLQSDPPQSLFQDAPNLPGQGGHAFTPLAEQKWLTTAISYLKEVDAITTRRAELRSKNPNPSKSPQLPSPAPPTVPAGPGDAAGTKKAQRAAAWAAKKAAAAAKAGDK</sequence>
<evidence type="ECO:0000313" key="2">
    <source>
        <dbReference type="EMBL" id="CAE7220916.1"/>
    </source>
</evidence>
<keyword evidence="3" id="KW-1185">Reference proteome</keyword>
<name>A0A812K5G0_9DINO</name>
<feature type="region of interest" description="Disordered" evidence="1">
    <location>
        <begin position="472"/>
        <end position="511"/>
    </location>
</feature>
<gene>
    <name evidence="2" type="ORF">SNAT2548_LOCUS8099</name>
</gene>
<evidence type="ECO:0000313" key="3">
    <source>
        <dbReference type="Proteomes" id="UP000604046"/>
    </source>
</evidence>
<feature type="non-terminal residue" evidence="2">
    <location>
        <position position="1"/>
    </location>
</feature>
<dbReference type="AlphaFoldDB" id="A0A812K5G0"/>
<protein>
    <submittedName>
        <fullName evidence="2">Uncharacterized protein</fullName>
    </submittedName>
</protein>
<feature type="region of interest" description="Disordered" evidence="1">
    <location>
        <begin position="195"/>
        <end position="215"/>
    </location>
</feature>
<organism evidence="2 3">
    <name type="scientific">Symbiodinium natans</name>
    <dbReference type="NCBI Taxonomy" id="878477"/>
    <lineage>
        <taxon>Eukaryota</taxon>
        <taxon>Sar</taxon>
        <taxon>Alveolata</taxon>
        <taxon>Dinophyceae</taxon>
        <taxon>Suessiales</taxon>
        <taxon>Symbiodiniaceae</taxon>
        <taxon>Symbiodinium</taxon>
    </lineage>
</organism>
<evidence type="ECO:0000256" key="1">
    <source>
        <dbReference type="SAM" id="MobiDB-lite"/>
    </source>
</evidence>